<dbReference type="RefSeq" id="WP_203794292.1">
    <property type="nucleotide sequence ID" value="NZ_BAAAQE010000016.1"/>
</dbReference>
<organism evidence="1 2">
    <name type="scientific">Actinoplanes couchii</name>
    <dbReference type="NCBI Taxonomy" id="403638"/>
    <lineage>
        <taxon>Bacteria</taxon>
        <taxon>Bacillati</taxon>
        <taxon>Actinomycetota</taxon>
        <taxon>Actinomycetes</taxon>
        <taxon>Micromonosporales</taxon>
        <taxon>Micromonosporaceae</taxon>
        <taxon>Actinoplanes</taxon>
    </lineage>
</organism>
<protein>
    <recommendedName>
        <fullName evidence="3">HXXEE domain-containing protein</fullName>
    </recommendedName>
</protein>
<dbReference type="EMBL" id="BOMG01000027">
    <property type="protein sequence ID" value="GID53399.1"/>
    <property type="molecule type" value="Genomic_DNA"/>
</dbReference>
<evidence type="ECO:0000313" key="1">
    <source>
        <dbReference type="EMBL" id="GID53399.1"/>
    </source>
</evidence>
<sequence>MSHRLICSGLFVSWALHDLEEVLTASWWSARTTPRLLAEGWPPGLVAAQFTARQILD</sequence>
<proteinExistence type="predicted"/>
<keyword evidence="2" id="KW-1185">Reference proteome</keyword>
<name>A0ABQ3X4I4_9ACTN</name>
<gene>
    <name evidence="1" type="ORF">Aco03nite_018030</name>
</gene>
<dbReference type="Proteomes" id="UP000612282">
    <property type="component" value="Unassembled WGS sequence"/>
</dbReference>
<accession>A0ABQ3X4I4</accession>
<comment type="caution">
    <text evidence="1">The sequence shown here is derived from an EMBL/GenBank/DDBJ whole genome shotgun (WGS) entry which is preliminary data.</text>
</comment>
<evidence type="ECO:0000313" key="2">
    <source>
        <dbReference type="Proteomes" id="UP000612282"/>
    </source>
</evidence>
<evidence type="ECO:0008006" key="3">
    <source>
        <dbReference type="Google" id="ProtNLM"/>
    </source>
</evidence>
<reference evidence="1 2" key="1">
    <citation type="submission" date="2021-01" db="EMBL/GenBank/DDBJ databases">
        <title>Whole genome shotgun sequence of Actinoplanes couchii NBRC 106145.</title>
        <authorList>
            <person name="Komaki H."/>
            <person name="Tamura T."/>
        </authorList>
    </citation>
    <scope>NUCLEOTIDE SEQUENCE [LARGE SCALE GENOMIC DNA]</scope>
    <source>
        <strain evidence="1 2">NBRC 106145</strain>
    </source>
</reference>